<evidence type="ECO:0000313" key="8">
    <source>
        <dbReference type="Proteomes" id="UP001597525"/>
    </source>
</evidence>
<evidence type="ECO:0000313" key="7">
    <source>
        <dbReference type="EMBL" id="MFD2967155.1"/>
    </source>
</evidence>
<dbReference type="Gene3D" id="3.30.1150.10">
    <property type="match status" value="1"/>
</dbReference>
<evidence type="ECO:0000256" key="4">
    <source>
        <dbReference type="ARBA" id="ARBA00023136"/>
    </source>
</evidence>
<dbReference type="RefSeq" id="WP_320182836.1">
    <property type="nucleotide sequence ID" value="NZ_CP138332.1"/>
</dbReference>
<organism evidence="7 8">
    <name type="scientific">Sphingobacterium bambusae</name>
    <dbReference type="NCBI Taxonomy" id="662858"/>
    <lineage>
        <taxon>Bacteria</taxon>
        <taxon>Pseudomonadati</taxon>
        <taxon>Bacteroidota</taxon>
        <taxon>Sphingobacteriia</taxon>
        <taxon>Sphingobacteriales</taxon>
        <taxon>Sphingobacteriaceae</taxon>
        <taxon>Sphingobacterium</taxon>
    </lineage>
</organism>
<feature type="signal peptide" evidence="5">
    <location>
        <begin position="1"/>
        <end position="19"/>
    </location>
</feature>
<dbReference type="PROSITE" id="PS51257">
    <property type="entry name" value="PROKAR_LIPOPROTEIN"/>
    <property type="match status" value="1"/>
</dbReference>
<protein>
    <submittedName>
        <fullName evidence="7">Energy transducer TonB</fullName>
    </submittedName>
</protein>
<dbReference type="InterPro" id="IPR006260">
    <property type="entry name" value="TonB/TolA_C"/>
</dbReference>
<dbReference type="InterPro" id="IPR037682">
    <property type="entry name" value="TonB_C"/>
</dbReference>
<evidence type="ECO:0000256" key="5">
    <source>
        <dbReference type="SAM" id="SignalP"/>
    </source>
</evidence>
<proteinExistence type="predicted"/>
<keyword evidence="5" id="KW-0732">Signal</keyword>
<gene>
    <name evidence="7" type="ORF">ACFS7Y_07145</name>
</gene>
<keyword evidence="3" id="KW-1133">Transmembrane helix</keyword>
<comment type="caution">
    <text evidence="7">The sequence shown here is derived from an EMBL/GenBank/DDBJ whole genome shotgun (WGS) entry which is preliminary data.</text>
</comment>
<keyword evidence="2" id="KW-0812">Transmembrane</keyword>
<name>A0ABW6BC79_9SPHI</name>
<evidence type="ECO:0000259" key="6">
    <source>
        <dbReference type="Pfam" id="PF03544"/>
    </source>
</evidence>
<keyword evidence="8" id="KW-1185">Reference proteome</keyword>
<evidence type="ECO:0000256" key="1">
    <source>
        <dbReference type="ARBA" id="ARBA00004167"/>
    </source>
</evidence>
<dbReference type="Proteomes" id="UP001597525">
    <property type="component" value="Unassembled WGS sequence"/>
</dbReference>
<reference evidence="8" key="1">
    <citation type="journal article" date="2019" name="Int. J. Syst. Evol. Microbiol.">
        <title>The Global Catalogue of Microorganisms (GCM) 10K type strain sequencing project: providing services to taxonomists for standard genome sequencing and annotation.</title>
        <authorList>
            <consortium name="The Broad Institute Genomics Platform"/>
            <consortium name="The Broad Institute Genome Sequencing Center for Infectious Disease"/>
            <person name="Wu L."/>
            <person name="Ma J."/>
        </authorList>
    </citation>
    <scope>NUCLEOTIDE SEQUENCE [LARGE SCALE GENOMIC DNA]</scope>
    <source>
        <strain evidence="8">KCTC 22814</strain>
    </source>
</reference>
<dbReference type="NCBIfam" id="TIGR01352">
    <property type="entry name" value="tonB_Cterm"/>
    <property type="match status" value="1"/>
</dbReference>
<feature type="chain" id="PRO_5046441121" evidence="5">
    <location>
        <begin position="20"/>
        <end position="142"/>
    </location>
</feature>
<dbReference type="Pfam" id="PF03544">
    <property type="entry name" value="TonB_C"/>
    <property type="match status" value="1"/>
</dbReference>
<accession>A0ABW6BC79</accession>
<evidence type="ECO:0000256" key="2">
    <source>
        <dbReference type="ARBA" id="ARBA00022692"/>
    </source>
</evidence>
<dbReference type="SUPFAM" id="SSF74653">
    <property type="entry name" value="TolA/TonB C-terminal domain"/>
    <property type="match status" value="1"/>
</dbReference>
<feature type="domain" description="TonB C-terminal" evidence="6">
    <location>
        <begin position="74"/>
        <end position="134"/>
    </location>
</feature>
<sequence length="142" mass="16144">MKKWTIFLFLLVASCWVHAQSMPDTAIVTSVDTYPQFRGGVRGWNRFVQQHLNVRDLLQSIDSTSYVDYGLRQTAVMEFTVCEDGRVCDVEIVNKSKISPEFAAEALRVMKKSPKWTPAKKDGQGVRTRFKQSITALLESPN</sequence>
<evidence type="ECO:0000256" key="3">
    <source>
        <dbReference type="ARBA" id="ARBA00022989"/>
    </source>
</evidence>
<comment type="subcellular location">
    <subcellularLocation>
        <location evidence="1">Membrane</location>
        <topology evidence="1">Single-pass membrane protein</topology>
    </subcellularLocation>
</comment>
<dbReference type="EMBL" id="JBHUPB010000004">
    <property type="protein sequence ID" value="MFD2967155.1"/>
    <property type="molecule type" value="Genomic_DNA"/>
</dbReference>
<keyword evidence="4" id="KW-0472">Membrane</keyword>